<gene>
    <name evidence="1" type="ORF">WN51_08589</name>
</gene>
<accession>A0A0M9A7I6</accession>
<sequence>MDSLKNATETFSGGRYATSAVVSFSGNRASGAYTPLVVSGNSPPRGEPISLATLDRDCFIIPLASLERFLPAGVPIPLHDKD</sequence>
<name>A0A0M9A7I6_9HYME</name>
<proteinExistence type="predicted"/>
<dbReference type="AlphaFoldDB" id="A0A0M9A7I6"/>
<dbReference type="STRING" id="166423.A0A0M9A7I6"/>
<organism evidence="1 2">
    <name type="scientific">Melipona quadrifasciata</name>
    <dbReference type="NCBI Taxonomy" id="166423"/>
    <lineage>
        <taxon>Eukaryota</taxon>
        <taxon>Metazoa</taxon>
        <taxon>Ecdysozoa</taxon>
        <taxon>Arthropoda</taxon>
        <taxon>Hexapoda</taxon>
        <taxon>Insecta</taxon>
        <taxon>Pterygota</taxon>
        <taxon>Neoptera</taxon>
        <taxon>Endopterygota</taxon>
        <taxon>Hymenoptera</taxon>
        <taxon>Apocrita</taxon>
        <taxon>Aculeata</taxon>
        <taxon>Apoidea</taxon>
        <taxon>Anthophila</taxon>
        <taxon>Apidae</taxon>
        <taxon>Melipona</taxon>
    </lineage>
</organism>
<dbReference type="OrthoDB" id="6060890at2759"/>
<protein>
    <submittedName>
        <fullName evidence="1">Uncharacterized protein</fullName>
    </submittedName>
</protein>
<dbReference type="EMBL" id="KQ435719">
    <property type="protein sequence ID" value="KOX78830.1"/>
    <property type="molecule type" value="Genomic_DNA"/>
</dbReference>
<evidence type="ECO:0000313" key="2">
    <source>
        <dbReference type="Proteomes" id="UP000053105"/>
    </source>
</evidence>
<reference evidence="1 2" key="1">
    <citation type="submission" date="2015-07" db="EMBL/GenBank/DDBJ databases">
        <title>The genome of Melipona quadrifasciata.</title>
        <authorList>
            <person name="Pan H."/>
            <person name="Kapheim K."/>
        </authorList>
    </citation>
    <scope>NUCLEOTIDE SEQUENCE [LARGE SCALE GENOMIC DNA]</scope>
    <source>
        <strain evidence="1">0111107301</strain>
        <tissue evidence="1">Whole body</tissue>
    </source>
</reference>
<keyword evidence="2" id="KW-1185">Reference proteome</keyword>
<dbReference type="Proteomes" id="UP000053105">
    <property type="component" value="Unassembled WGS sequence"/>
</dbReference>
<evidence type="ECO:0000313" key="1">
    <source>
        <dbReference type="EMBL" id="KOX78830.1"/>
    </source>
</evidence>